<dbReference type="CDD" id="cd09729">
    <property type="entry name" value="Cse1_I-E"/>
    <property type="match status" value="1"/>
</dbReference>
<gene>
    <name evidence="2" type="ordered locus">Tcur_0942</name>
</gene>
<dbReference type="Proteomes" id="UP000001918">
    <property type="component" value="Chromosome"/>
</dbReference>
<evidence type="ECO:0000256" key="1">
    <source>
        <dbReference type="SAM" id="MobiDB-lite"/>
    </source>
</evidence>
<evidence type="ECO:0000313" key="3">
    <source>
        <dbReference type="Proteomes" id="UP000001918"/>
    </source>
</evidence>
<organism evidence="2 3">
    <name type="scientific">Thermomonospora curvata (strain ATCC 19995 / DSM 43183 / JCM 3096 / KCTC 9072 / NBRC 15933 / NCIMB 10081 / Henssen B9)</name>
    <dbReference type="NCBI Taxonomy" id="471852"/>
    <lineage>
        <taxon>Bacteria</taxon>
        <taxon>Bacillati</taxon>
        <taxon>Actinomycetota</taxon>
        <taxon>Actinomycetes</taxon>
        <taxon>Streptosporangiales</taxon>
        <taxon>Thermomonosporaceae</taxon>
        <taxon>Thermomonospora</taxon>
    </lineage>
</organism>
<dbReference type="Pfam" id="PF09485">
    <property type="entry name" value="CRISPR_Cse2"/>
    <property type="match status" value="1"/>
</dbReference>
<dbReference type="AlphaFoldDB" id="D1A6Q3"/>
<name>D1A6Q3_THECD</name>
<dbReference type="RefSeq" id="WP_012851312.1">
    <property type="nucleotide sequence ID" value="NC_013510.1"/>
</dbReference>
<dbReference type="NCBIfam" id="TIGR02548">
    <property type="entry name" value="casB_cse2"/>
    <property type="match status" value="1"/>
</dbReference>
<dbReference type="InterPro" id="IPR013382">
    <property type="entry name" value="CRISPR-assoc_prot_Cse2"/>
</dbReference>
<keyword evidence="3" id="KW-1185">Reference proteome</keyword>
<dbReference type="InterPro" id="IPR013381">
    <property type="entry name" value="CRISPR-assoc_prot_Cse1"/>
</dbReference>
<dbReference type="STRING" id="471852.Tcur_0942"/>
<feature type="region of interest" description="Disordered" evidence="1">
    <location>
        <begin position="503"/>
        <end position="536"/>
    </location>
</feature>
<accession>D1A6Q3</accession>
<feature type="compositionally biased region" description="Low complexity" evidence="1">
    <location>
        <begin position="514"/>
        <end position="532"/>
    </location>
</feature>
<dbReference type="OrthoDB" id="3187690at2"/>
<dbReference type="eggNOG" id="ENOG50334KC">
    <property type="taxonomic scope" value="Bacteria"/>
</dbReference>
<dbReference type="Pfam" id="PF09481">
    <property type="entry name" value="CRISPR_Cse1"/>
    <property type="match status" value="1"/>
</dbReference>
<evidence type="ECO:0000313" key="2">
    <source>
        <dbReference type="EMBL" id="ACY96528.1"/>
    </source>
</evidence>
<proteinExistence type="predicted"/>
<protein>
    <submittedName>
        <fullName evidence="2">CRISPR-associated protein, Cse1 family</fullName>
    </submittedName>
</protein>
<sequence length="722" mass="80428">MASDVSFDLALEPWAEVRWKEAGPDRPSRLGLRDLLVHAHEIEALAITPPPALSAMYRLLYALTARVTGLDENPDGDGDWLDRRAEIFGEPLAPDAVDAYFAEHEGRFDLFHPQRPFLQDPRLADPAVCPKSAGVNKLVLGRPAGNNSVWFGHHWDASPIPVPTPDAFLSLLVWLYYGPSGRCSTRTHADVTAADVSAGPLRGSLSYHPEGDTLLETLLAGLTPPPEGLRRADDPCPWELADLPDPLAPPRTPNPYPGPCTRLTGGWQHALLLVPDDTGRHVTDAYITWGHRGKLPSTNDAYVIFQISKQGNLYARPADAGRALWRDLDGLLDLPTTATGTQPRRPAVFGTGLDDLGSFKVRALGFEQDGKTKDIQFISAVTPPLLFRINDEDLATARRIGDMRTAGELYGGRLEYAVKRAWAAVVDDKPKDCAWAEHAAAAYWPKAEEIFWTRLRNQDYDRHWQSFRRVAISVFDQITRDHARGARTARAIEEARLELYGGARKAKRKDRRSTSSSSTAQQEAMTAQQTTAVHPSLERPRRFVAEVFRLCEDPGKRAALRSGLGRPLDECHRMHKVIAARVPEERETVQQAYYAIAAMIASLPPQAREAPPSDALTGRSFGQCLAEGVGRGLLRESAAEARLDQLTRQSVDDLHRRLPAAVRILADRSSAVDWAQLLLDLVWWEDDRDRIARRWLQDFYRTRFKDELKAAQEADDDEHGSQ</sequence>
<dbReference type="Gene3D" id="1.10.520.40">
    <property type="entry name" value="CRISPR-associated protein Cse2"/>
    <property type="match status" value="1"/>
</dbReference>
<dbReference type="InterPro" id="IPR038287">
    <property type="entry name" value="Cse2_sf"/>
</dbReference>
<reference evidence="2 3" key="1">
    <citation type="journal article" date="2011" name="Stand. Genomic Sci.">
        <title>Complete genome sequence of Thermomonospora curvata type strain (B9).</title>
        <authorList>
            <person name="Chertkov O."/>
            <person name="Sikorski J."/>
            <person name="Nolan M."/>
            <person name="Lapidus A."/>
            <person name="Lucas S."/>
            <person name="Del Rio T.G."/>
            <person name="Tice H."/>
            <person name="Cheng J.F."/>
            <person name="Goodwin L."/>
            <person name="Pitluck S."/>
            <person name="Liolios K."/>
            <person name="Ivanova N."/>
            <person name="Mavromatis K."/>
            <person name="Mikhailova N."/>
            <person name="Ovchinnikova G."/>
            <person name="Pati A."/>
            <person name="Chen A."/>
            <person name="Palaniappan K."/>
            <person name="Djao O.D."/>
            <person name="Land M."/>
            <person name="Hauser L."/>
            <person name="Chang Y.J."/>
            <person name="Jeffries C.D."/>
            <person name="Brettin T."/>
            <person name="Han C."/>
            <person name="Detter J.C."/>
            <person name="Rohde M."/>
            <person name="Goker M."/>
            <person name="Woyke T."/>
            <person name="Bristow J."/>
            <person name="Eisen J.A."/>
            <person name="Markowitz V."/>
            <person name="Hugenholtz P."/>
            <person name="Klenk H.P."/>
            <person name="Kyrpides N.C."/>
        </authorList>
    </citation>
    <scope>NUCLEOTIDE SEQUENCE [LARGE SCALE GENOMIC DNA]</scope>
    <source>
        <strain evidence="3">ATCC 19995 / DSM 43183 / JCM 3096 / KCTC 9072 / NBRC 15933 / NCIMB 10081 / Henssen B9</strain>
    </source>
</reference>
<dbReference type="EMBL" id="CP001738">
    <property type="protein sequence ID" value="ACY96528.1"/>
    <property type="molecule type" value="Genomic_DNA"/>
</dbReference>
<dbReference type="NCBIfam" id="TIGR02547">
    <property type="entry name" value="casA_cse1"/>
    <property type="match status" value="1"/>
</dbReference>
<dbReference type="KEGG" id="tcu:Tcur_0942"/>
<dbReference type="HOGENOM" id="CLU_383052_0_0_11"/>